<dbReference type="AlphaFoldDB" id="A0A9P6D5U8"/>
<evidence type="ECO:0000313" key="1">
    <source>
        <dbReference type="EMBL" id="KAF9484914.1"/>
    </source>
</evidence>
<evidence type="ECO:0000313" key="2">
    <source>
        <dbReference type="Proteomes" id="UP000807469"/>
    </source>
</evidence>
<keyword evidence="2" id="KW-1185">Reference proteome</keyword>
<proteinExistence type="predicted"/>
<name>A0A9P6D5U8_9AGAR</name>
<dbReference type="Proteomes" id="UP000807469">
    <property type="component" value="Unassembled WGS sequence"/>
</dbReference>
<dbReference type="OrthoDB" id="1046782at2759"/>
<dbReference type="EMBL" id="MU155139">
    <property type="protein sequence ID" value="KAF9484914.1"/>
    <property type="molecule type" value="Genomic_DNA"/>
</dbReference>
<reference evidence="1" key="1">
    <citation type="submission" date="2020-11" db="EMBL/GenBank/DDBJ databases">
        <authorList>
            <consortium name="DOE Joint Genome Institute"/>
            <person name="Ahrendt S."/>
            <person name="Riley R."/>
            <person name="Andreopoulos W."/>
            <person name="Labutti K."/>
            <person name="Pangilinan J."/>
            <person name="Ruiz-Duenas F.J."/>
            <person name="Barrasa J.M."/>
            <person name="Sanchez-Garcia M."/>
            <person name="Camarero S."/>
            <person name="Miyauchi S."/>
            <person name="Serrano A."/>
            <person name="Linde D."/>
            <person name="Babiker R."/>
            <person name="Drula E."/>
            <person name="Ayuso-Fernandez I."/>
            <person name="Pacheco R."/>
            <person name="Padilla G."/>
            <person name="Ferreira P."/>
            <person name="Barriuso J."/>
            <person name="Kellner H."/>
            <person name="Castanera R."/>
            <person name="Alfaro M."/>
            <person name="Ramirez L."/>
            <person name="Pisabarro A.G."/>
            <person name="Kuo A."/>
            <person name="Tritt A."/>
            <person name="Lipzen A."/>
            <person name="He G."/>
            <person name="Yan M."/>
            <person name="Ng V."/>
            <person name="Cullen D."/>
            <person name="Martin F."/>
            <person name="Rosso M.-N."/>
            <person name="Henrissat B."/>
            <person name="Hibbett D."/>
            <person name="Martinez A.T."/>
            <person name="Grigoriev I.V."/>
        </authorList>
    </citation>
    <scope>NUCLEOTIDE SEQUENCE</scope>
    <source>
        <strain evidence="1">CIRM-BRFM 674</strain>
    </source>
</reference>
<organism evidence="1 2">
    <name type="scientific">Pholiota conissans</name>
    <dbReference type="NCBI Taxonomy" id="109636"/>
    <lineage>
        <taxon>Eukaryota</taxon>
        <taxon>Fungi</taxon>
        <taxon>Dikarya</taxon>
        <taxon>Basidiomycota</taxon>
        <taxon>Agaricomycotina</taxon>
        <taxon>Agaricomycetes</taxon>
        <taxon>Agaricomycetidae</taxon>
        <taxon>Agaricales</taxon>
        <taxon>Agaricineae</taxon>
        <taxon>Strophariaceae</taxon>
        <taxon>Pholiota</taxon>
    </lineage>
</organism>
<accession>A0A9P6D5U8</accession>
<gene>
    <name evidence="1" type="ORF">BDN70DRAFT_871897</name>
</gene>
<comment type="caution">
    <text evidence="1">The sequence shown here is derived from an EMBL/GenBank/DDBJ whole genome shotgun (WGS) entry which is preliminary data.</text>
</comment>
<protein>
    <submittedName>
        <fullName evidence="1">Uncharacterized protein</fullName>
    </submittedName>
</protein>
<sequence>MLLTIRNLSTDAIIGHTPPTQTKFHIQRDKGAVDEFLLQPSASVTTSLSKGCKREIIIRHSKSEVDVSADAVSATALIEKEEWHIHPESFKIRFSLELTSSWQLVDVPRGCPWRVYVGRITRKHHSILILSRRNLGSFLSELPDGLPLSSTVLPG</sequence>